<dbReference type="GO" id="GO:0005737">
    <property type="term" value="C:cytoplasm"/>
    <property type="evidence" value="ECO:0007669"/>
    <property type="project" value="UniProtKB-SubCell"/>
</dbReference>
<name>A0A517NZ05_9BACT</name>
<dbReference type="Proteomes" id="UP000319817">
    <property type="component" value="Chromosome"/>
</dbReference>
<dbReference type="GO" id="GO:0016740">
    <property type="term" value="F:transferase activity"/>
    <property type="evidence" value="ECO:0007669"/>
    <property type="project" value="UniProtKB-KW"/>
</dbReference>
<feature type="domain" description="Response regulatory" evidence="5">
    <location>
        <begin position="149"/>
        <end position="266"/>
    </location>
</feature>
<dbReference type="GO" id="GO:0006109">
    <property type="term" value="P:regulation of carbohydrate metabolic process"/>
    <property type="evidence" value="ECO:0007669"/>
    <property type="project" value="InterPro"/>
</dbReference>
<sequence>MLVLSRGENDRIVFPSLGISVEVLKMKGSKVAIGIDAPQHIRVVRHELLQASDAYPDQSVDAEVNQMRQHELRNEINRATLKLQIAAKLFENGETSEGLAAMAKGIAELCALGTDVATQENQVSETAAPYLCDGESTVFAKSNAPNGGKVLLVDDDDNERTLMASYLNRCGLHVDQASDGLKAIYALSSNIQPDVVLLDMNMPNLNGRETIKQIRACSPRPNVPVFAVTAEPIETSGVSIDENGVTGWFQKPVQIDQIVSAIQQCVPAAAPEGCQVV</sequence>
<dbReference type="Gene3D" id="2.60.40.4380">
    <property type="entry name" value="Translational regulator CsrA"/>
    <property type="match status" value="1"/>
</dbReference>
<dbReference type="GO" id="GO:1902208">
    <property type="term" value="P:regulation of bacterial-type flagellum assembly"/>
    <property type="evidence" value="ECO:0007669"/>
    <property type="project" value="UniProtKB-UniRule"/>
</dbReference>
<proteinExistence type="inferred from homology"/>
<dbReference type="PANTHER" id="PTHR44591:SF14">
    <property type="entry name" value="PROTEIN PILG"/>
    <property type="match status" value="1"/>
</dbReference>
<dbReference type="Pfam" id="PF00072">
    <property type="entry name" value="Response_reg"/>
    <property type="match status" value="1"/>
</dbReference>
<dbReference type="InterPro" id="IPR011006">
    <property type="entry name" value="CheY-like_superfamily"/>
</dbReference>
<evidence type="ECO:0000313" key="6">
    <source>
        <dbReference type="EMBL" id="QDT12356.1"/>
    </source>
</evidence>
<accession>A0A517NZ05</accession>
<keyword evidence="3" id="KW-1005">Bacterial flagellum biogenesis</keyword>
<dbReference type="GO" id="GO:0044781">
    <property type="term" value="P:bacterial-type flagellum organization"/>
    <property type="evidence" value="ECO:0007669"/>
    <property type="project" value="UniProtKB-KW"/>
</dbReference>
<dbReference type="EMBL" id="CP036526">
    <property type="protein sequence ID" value="QDT12356.1"/>
    <property type="molecule type" value="Genomic_DNA"/>
</dbReference>
<dbReference type="GO" id="GO:0045947">
    <property type="term" value="P:negative regulation of translational initiation"/>
    <property type="evidence" value="ECO:0007669"/>
    <property type="project" value="UniProtKB-UniRule"/>
</dbReference>
<gene>
    <name evidence="6" type="primary">spo0F</name>
    <name evidence="3" type="synonym">csrA</name>
    <name evidence="6" type="ORF">K239x_43660</name>
</gene>
<keyword evidence="3" id="KW-0694">RNA-binding</keyword>
<evidence type="ECO:0000256" key="3">
    <source>
        <dbReference type="HAMAP-Rule" id="MF_00167"/>
    </source>
</evidence>
<keyword evidence="3" id="KW-0963">Cytoplasm</keyword>
<evidence type="ECO:0000256" key="4">
    <source>
        <dbReference type="PROSITE-ProRule" id="PRU00169"/>
    </source>
</evidence>
<organism evidence="6 7">
    <name type="scientific">Stieleria marina</name>
    <dbReference type="NCBI Taxonomy" id="1930275"/>
    <lineage>
        <taxon>Bacteria</taxon>
        <taxon>Pseudomonadati</taxon>
        <taxon>Planctomycetota</taxon>
        <taxon>Planctomycetia</taxon>
        <taxon>Pirellulales</taxon>
        <taxon>Pirellulaceae</taxon>
        <taxon>Stieleria</taxon>
    </lineage>
</organism>
<keyword evidence="3" id="KW-0678">Repressor</keyword>
<dbReference type="SUPFAM" id="SSF52172">
    <property type="entry name" value="CheY-like"/>
    <property type="match status" value="1"/>
</dbReference>
<keyword evidence="2" id="KW-0902">Two-component regulatory system</keyword>
<dbReference type="AlphaFoldDB" id="A0A517NZ05"/>
<comment type="similarity">
    <text evidence="3">Belongs to the CsrA/RsmA family.</text>
</comment>
<dbReference type="Pfam" id="PF02599">
    <property type="entry name" value="CsrA"/>
    <property type="match status" value="1"/>
</dbReference>
<comment type="subcellular location">
    <subcellularLocation>
        <location evidence="3">Cytoplasm</location>
    </subcellularLocation>
</comment>
<keyword evidence="3" id="KW-0810">Translation regulation</keyword>
<comment type="function">
    <text evidence="3">A translational regulator that binds mRNA to regulate translation initiation and/or mRNA stability. Usually binds in the 5'-UTR at or near the Shine-Dalgarno sequence preventing ribosome-binding, thus repressing translation. Its main target seems to be the major flagellin gene, while its function is anatagonized by FliW.</text>
</comment>
<keyword evidence="6" id="KW-0808">Transferase</keyword>
<feature type="modified residue" description="4-aspartylphosphate" evidence="4">
    <location>
        <position position="199"/>
    </location>
</feature>
<comment type="subunit">
    <text evidence="3">Homodimer; the beta-strands of each monomer intercalate to form a hydrophobic core, while the alpha-helices form wings that extend away from the core.</text>
</comment>
<evidence type="ECO:0000259" key="5">
    <source>
        <dbReference type="PROSITE" id="PS50110"/>
    </source>
</evidence>
<dbReference type="InterPro" id="IPR036107">
    <property type="entry name" value="CsrA_sf"/>
</dbReference>
<dbReference type="InterPro" id="IPR050595">
    <property type="entry name" value="Bact_response_regulator"/>
</dbReference>
<dbReference type="GO" id="GO:0000160">
    <property type="term" value="P:phosphorelay signal transduction system"/>
    <property type="evidence" value="ECO:0007669"/>
    <property type="project" value="UniProtKB-KW"/>
</dbReference>
<protein>
    <recommendedName>
        <fullName evidence="3">Translational regulator CsrA</fullName>
    </recommendedName>
</protein>
<evidence type="ECO:0000313" key="7">
    <source>
        <dbReference type="Proteomes" id="UP000319817"/>
    </source>
</evidence>
<dbReference type="RefSeq" id="WP_419189216.1">
    <property type="nucleotide sequence ID" value="NZ_CP036526.1"/>
</dbReference>
<dbReference type="SUPFAM" id="SSF117130">
    <property type="entry name" value="CsrA-like"/>
    <property type="match status" value="1"/>
</dbReference>
<dbReference type="InterPro" id="IPR003751">
    <property type="entry name" value="CsrA"/>
</dbReference>
<dbReference type="PROSITE" id="PS50110">
    <property type="entry name" value="RESPONSE_REGULATORY"/>
    <property type="match status" value="1"/>
</dbReference>
<reference evidence="6 7" key="1">
    <citation type="submission" date="2019-02" db="EMBL/GenBank/DDBJ databases">
        <title>Deep-cultivation of Planctomycetes and their phenomic and genomic characterization uncovers novel biology.</title>
        <authorList>
            <person name="Wiegand S."/>
            <person name="Jogler M."/>
            <person name="Boedeker C."/>
            <person name="Pinto D."/>
            <person name="Vollmers J."/>
            <person name="Rivas-Marin E."/>
            <person name="Kohn T."/>
            <person name="Peeters S.H."/>
            <person name="Heuer A."/>
            <person name="Rast P."/>
            <person name="Oberbeckmann S."/>
            <person name="Bunk B."/>
            <person name="Jeske O."/>
            <person name="Meyerdierks A."/>
            <person name="Storesund J.E."/>
            <person name="Kallscheuer N."/>
            <person name="Luecker S."/>
            <person name="Lage O.M."/>
            <person name="Pohl T."/>
            <person name="Merkel B.J."/>
            <person name="Hornburger P."/>
            <person name="Mueller R.-W."/>
            <person name="Bruemmer F."/>
            <person name="Labrenz M."/>
            <person name="Spormann A.M."/>
            <person name="Op den Camp H."/>
            <person name="Overmann J."/>
            <person name="Amann R."/>
            <person name="Jetten M.S.M."/>
            <person name="Mascher T."/>
            <person name="Medema M.H."/>
            <person name="Devos D.P."/>
            <person name="Kaster A.-K."/>
            <person name="Ovreas L."/>
            <person name="Rohde M."/>
            <person name="Galperin M.Y."/>
            <person name="Jogler C."/>
        </authorList>
    </citation>
    <scope>NUCLEOTIDE SEQUENCE [LARGE SCALE GENOMIC DNA]</scope>
    <source>
        <strain evidence="6 7">K23_9</strain>
    </source>
</reference>
<evidence type="ECO:0000256" key="1">
    <source>
        <dbReference type="ARBA" id="ARBA00022553"/>
    </source>
</evidence>
<dbReference type="HAMAP" id="MF_00167">
    <property type="entry name" value="CsrA"/>
    <property type="match status" value="1"/>
</dbReference>
<dbReference type="GO" id="GO:0006402">
    <property type="term" value="P:mRNA catabolic process"/>
    <property type="evidence" value="ECO:0007669"/>
    <property type="project" value="InterPro"/>
</dbReference>
<evidence type="ECO:0000256" key="2">
    <source>
        <dbReference type="ARBA" id="ARBA00023012"/>
    </source>
</evidence>
<keyword evidence="1 4" id="KW-0597">Phosphoprotein</keyword>
<dbReference type="InterPro" id="IPR001789">
    <property type="entry name" value="Sig_transdc_resp-reg_receiver"/>
</dbReference>
<keyword evidence="7" id="KW-1185">Reference proteome</keyword>
<dbReference type="SMART" id="SM00448">
    <property type="entry name" value="REC"/>
    <property type="match status" value="1"/>
</dbReference>
<dbReference type="GO" id="GO:0048027">
    <property type="term" value="F:mRNA 5'-UTR binding"/>
    <property type="evidence" value="ECO:0007669"/>
    <property type="project" value="UniProtKB-UniRule"/>
</dbReference>
<dbReference type="Gene3D" id="3.40.50.2300">
    <property type="match status" value="1"/>
</dbReference>
<dbReference type="CDD" id="cd17546">
    <property type="entry name" value="REC_hyHK_CKI1_RcsC-like"/>
    <property type="match status" value="1"/>
</dbReference>
<dbReference type="PANTHER" id="PTHR44591">
    <property type="entry name" value="STRESS RESPONSE REGULATOR PROTEIN 1"/>
    <property type="match status" value="1"/>
</dbReference>